<evidence type="ECO:0000256" key="6">
    <source>
        <dbReference type="SAM" id="SignalP"/>
    </source>
</evidence>
<dbReference type="InterPro" id="IPR006143">
    <property type="entry name" value="RND_pump_MFP"/>
</dbReference>
<sequence>MRATWVLCAALLAAAAGPAGALELPFLGKGEAEAPPPAPPRPVVTEFAADTAAFNRSIPGVVAAVTEVRMAFQTLGRMTARPVDVGDRVAQGDLLARLAPEDLEGGVRAAEAAVAAAEVNLTTAENTAERARALASRNVASTAQLEQAEQGLAAAQSAVAQTRAQLESARNAEGFAVMTAPIAGVISDVQAAPGAVVAAGDPIMTLSSEDRLEARIDLTETQLRGLAPGDPFTIWRDPATEAGRAEAEGAEVPDPAQAASAAAAQTSPPVEGIVSRIAPVADAQTRLRRVHLALPMAVGETSGLRIGSLIRARRAGADALRLTVPAAAVVVGPEGGAGVWTVTRQGDGGTVALTPVTLGATEGGRTEVTGGLTPGAEVVVRGVHSLTQGQAVGPRVAP</sequence>
<comment type="caution">
    <text evidence="9">The sequence shown here is derived from an EMBL/GenBank/DDBJ whole genome shotgun (WGS) entry which is preliminary data.</text>
</comment>
<reference evidence="9 10" key="2">
    <citation type="submission" date="2014-10" db="EMBL/GenBank/DDBJ databases">
        <title>Paracoccus sanguinis sp. nov., isolated from clinical specimens of New York State patients.</title>
        <authorList>
            <person name="Mingle L.A."/>
            <person name="Cole J.A."/>
            <person name="Lapierre P."/>
            <person name="Musser K.A."/>
        </authorList>
    </citation>
    <scope>NUCLEOTIDE SEQUENCE [LARGE SCALE GENOMIC DNA]</scope>
    <source>
        <strain evidence="9 10">5503</strain>
    </source>
</reference>
<dbReference type="PANTHER" id="PTHR30469:SF15">
    <property type="entry name" value="HLYD FAMILY OF SECRETION PROTEINS"/>
    <property type="match status" value="1"/>
</dbReference>
<protein>
    <submittedName>
        <fullName evidence="9">Uncharacterized protein</fullName>
    </submittedName>
</protein>
<dbReference type="Gene3D" id="2.40.30.170">
    <property type="match status" value="1"/>
</dbReference>
<dbReference type="Gene3D" id="2.40.50.100">
    <property type="match status" value="1"/>
</dbReference>
<evidence type="ECO:0000256" key="5">
    <source>
        <dbReference type="SAM" id="MobiDB-lite"/>
    </source>
</evidence>
<feature type="compositionally biased region" description="Low complexity" evidence="5">
    <location>
        <begin position="256"/>
        <end position="265"/>
    </location>
</feature>
<dbReference type="Gene3D" id="2.40.420.20">
    <property type="match status" value="1"/>
</dbReference>
<gene>
    <name evidence="9" type="ORF">IX56_07880</name>
</gene>
<evidence type="ECO:0000256" key="2">
    <source>
        <dbReference type="ARBA" id="ARBA00009477"/>
    </source>
</evidence>
<feature type="coiled-coil region" evidence="4">
    <location>
        <begin position="107"/>
        <end position="172"/>
    </location>
</feature>
<keyword evidence="6" id="KW-0732">Signal</keyword>
<feature type="domain" description="Multidrug resistance protein MdtA-like C-terminal permuted SH3" evidence="8">
    <location>
        <begin position="322"/>
        <end position="383"/>
    </location>
</feature>
<dbReference type="EMBL" id="JRKQ01000031">
    <property type="protein sequence ID" value="KGJ22468.1"/>
    <property type="molecule type" value="Genomic_DNA"/>
</dbReference>
<dbReference type="RefSeq" id="WP_036708948.1">
    <property type="nucleotide sequence ID" value="NZ_JRKQ01000031.1"/>
</dbReference>
<evidence type="ECO:0000256" key="3">
    <source>
        <dbReference type="ARBA" id="ARBA00022448"/>
    </source>
</evidence>
<dbReference type="AlphaFoldDB" id="A0A099GK22"/>
<dbReference type="InterPro" id="IPR058625">
    <property type="entry name" value="MdtA-like_BSH"/>
</dbReference>
<dbReference type="PANTHER" id="PTHR30469">
    <property type="entry name" value="MULTIDRUG RESISTANCE PROTEIN MDTA"/>
    <property type="match status" value="1"/>
</dbReference>
<evidence type="ECO:0000256" key="1">
    <source>
        <dbReference type="ARBA" id="ARBA00004196"/>
    </source>
</evidence>
<dbReference type="SUPFAM" id="SSF111369">
    <property type="entry name" value="HlyD-like secretion proteins"/>
    <property type="match status" value="1"/>
</dbReference>
<proteinExistence type="inferred from homology"/>
<comment type="similarity">
    <text evidence="2">Belongs to the membrane fusion protein (MFP) (TC 8.A.1) family.</text>
</comment>
<dbReference type="GO" id="GO:0015562">
    <property type="term" value="F:efflux transmembrane transporter activity"/>
    <property type="evidence" value="ECO:0007669"/>
    <property type="project" value="TreeGrafter"/>
</dbReference>
<dbReference type="Pfam" id="PF25967">
    <property type="entry name" value="RND-MFP_C"/>
    <property type="match status" value="1"/>
</dbReference>
<evidence type="ECO:0000259" key="8">
    <source>
        <dbReference type="Pfam" id="PF25967"/>
    </source>
</evidence>
<dbReference type="Gene3D" id="1.10.287.470">
    <property type="entry name" value="Helix hairpin bin"/>
    <property type="match status" value="1"/>
</dbReference>
<evidence type="ECO:0000313" key="10">
    <source>
        <dbReference type="Proteomes" id="UP000029858"/>
    </source>
</evidence>
<feature type="domain" description="Multidrug resistance protein MdtA-like barrel-sandwich hybrid" evidence="7">
    <location>
        <begin position="73"/>
        <end position="202"/>
    </location>
</feature>
<dbReference type="GO" id="GO:1990281">
    <property type="term" value="C:efflux pump complex"/>
    <property type="evidence" value="ECO:0007669"/>
    <property type="project" value="TreeGrafter"/>
</dbReference>
<reference evidence="9 10" key="1">
    <citation type="submission" date="2014-09" db="EMBL/GenBank/DDBJ databases">
        <authorList>
            <person name="McGinnis J.M."/>
            <person name="Wolfgang W.J."/>
        </authorList>
    </citation>
    <scope>NUCLEOTIDE SEQUENCE [LARGE SCALE GENOMIC DNA]</scope>
    <source>
        <strain evidence="9 10">5503</strain>
    </source>
</reference>
<accession>A0A099GK22</accession>
<keyword evidence="3" id="KW-0813">Transport</keyword>
<comment type="subcellular location">
    <subcellularLocation>
        <location evidence="1">Cell envelope</location>
    </subcellularLocation>
</comment>
<keyword evidence="4" id="KW-0175">Coiled coil</keyword>
<dbReference type="InterPro" id="IPR058627">
    <property type="entry name" value="MdtA-like_C"/>
</dbReference>
<dbReference type="NCBIfam" id="TIGR01730">
    <property type="entry name" value="RND_mfp"/>
    <property type="match status" value="1"/>
</dbReference>
<name>A0A099GK22_9RHOB</name>
<evidence type="ECO:0000313" key="9">
    <source>
        <dbReference type="EMBL" id="KGJ22468.1"/>
    </source>
</evidence>
<evidence type="ECO:0000259" key="7">
    <source>
        <dbReference type="Pfam" id="PF25917"/>
    </source>
</evidence>
<evidence type="ECO:0000256" key="4">
    <source>
        <dbReference type="SAM" id="Coils"/>
    </source>
</evidence>
<organism evidence="9 10">
    <name type="scientific">Paracoccus sanguinis</name>
    <dbReference type="NCBI Taxonomy" id="1545044"/>
    <lineage>
        <taxon>Bacteria</taxon>
        <taxon>Pseudomonadati</taxon>
        <taxon>Pseudomonadota</taxon>
        <taxon>Alphaproteobacteria</taxon>
        <taxon>Rhodobacterales</taxon>
        <taxon>Paracoccaceae</taxon>
        <taxon>Paracoccus</taxon>
    </lineage>
</organism>
<dbReference type="Pfam" id="PF25917">
    <property type="entry name" value="BSH_RND"/>
    <property type="match status" value="1"/>
</dbReference>
<feature type="signal peptide" evidence="6">
    <location>
        <begin position="1"/>
        <end position="21"/>
    </location>
</feature>
<dbReference type="Proteomes" id="UP000029858">
    <property type="component" value="Unassembled WGS sequence"/>
</dbReference>
<feature type="chain" id="PRO_5001946841" evidence="6">
    <location>
        <begin position="22"/>
        <end position="398"/>
    </location>
</feature>
<feature type="region of interest" description="Disordered" evidence="5">
    <location>
        <begin position="242"/>
        <end position="265"/>
    </location>
</feature>